<evidence type="ECO:0008006" key="3">
    <source>
        <dbReference type="Google" id="ProtNLM"/>
    </source>
</evidence>
<dbReference type="KEGG" id="puv:PUV_05720"/>
<dbReference type="RefSeq" id="WP_013924450.1">
    <property type="nucleotide sequence ID" value="NC_015702.1"/>
</dbReference>
<name>F8KX55_PARAV</name>
<evidence type="ECO:0000313" key="1">
    <source>
        <dbReference type="EMBL" id="CCB85522.1"/>
    </source>
</evidence>
<sequence>MECSVVKFFSRKDLFRRIFLGIGIFSLIGCQPINTQLDPIVQYSPPKNYIQHLPSPFPDFTEDELRQSWGKELLIGQTFAREIDLYRAITSFKRALILLPDSKFERRLQIEYEIVLCYYFGQKYVEAIEAFEDSRLFQVTAEFPAFNELVLVLYECYEKLGQPEKACAILETLQQCNPQKAQTVQLSTALAHADFERIAVYSKGLQSQQAVDQFLTDFRLCSKSVKKAQLLNAALPGAGYWYVGQKKSALTSFLINTLFIAAAYQFFDHGNIAAGLITTSFEMGWYFGGINGAGIEANQYNHYLYQTGVERMMVNEGLFPVLLFQASF</sequence>
<dbReference type="AlphaFoldDB" id="F8KX55"/>
<dbReference type="Gene3D" id="1.25.40.10">
    <property type="entry name" value="Tetratricopeptide repeat domain"/>
    <property type="match status" value="1"/>
</dbReference>
<accession>F8KX55</accession>
<dbReference type="InterPro" id="IPR011990">
    <property type="entry name" value="TPR-like_helical_dom_sf"/>
</dbReference>
<reference key="1">
    <citation type="journal article" date="2011" name="Mol. Biol. Evol.">
        <title>Unity in variety -- the pan-genome of the Chlamydiae.</title>
        <authorList>
            <person name="Collingro A."/>
            <person name="Tischler P."/>
            <person name="Weinmaier T."/>
            <person name="Penz T."/>
            <person name="Heinz E."/>
            <person name="Brunham R.C."/>
            <person name="Read T.D."/>
            <person name="Bavoil P.M."/>
            <person name="Sachse K."/>
            <person name="Kahane S."/>
            <person name="Friedman M.G."/>
            <person name="Rattei T."/>
            <person name="Myers G.S.A."/>
            <person name="Horn M."/>
        </authorList>
    </citation>
    <scope>NUCLEOTIDE SEQUENCE</scope>
    <source>
        <strain>UV7</strain>
    </source>
</reference>
<evidence type="ECO:0000313" key="2">
    <source>
        <dbReference type="Proteomes" id="UP000000495"/>
    </source>
</evidence>
<dbReference type="Proteomes" id="UP000000495">
    <property type="component" value="Chromosome"/>
</dbReference>
<dbReference type="OrthoDB" id="5491410at2"/>
<keyword evidence="2" id="KW-1185">Reference proteome</keyword>
<proteinExistence type="predicted"/>
<dbReference type="PROSITE" id="PS51257">
    <property type="entry name" value="PROKAR_LIPOPROTEIN"/>
    <property type="match status" value="1"/>
</dbReference>
<reference evidence="1 2" key="2">
    <citation type="journal article" date="2011" name="Mol. Biol. Evol.">
        <title>Unity in variety--the pan-genome of the Chlamydiae.</title>
        <authorList>
            <person name="Collingro A."/>
            <person name="Tischler P."/>
            <person name="Weinmaier T."/>
            <person name="Penz T."/>
            <person name="Heinz E."/>
            <person name="Brunham R.C."/>
            <person name="Read T.D."/>
            <person name="Bavoil P.M."/>
            <person name="Sachse K."/>
            <person name="Kahane S."/>
            <person name="Friedman M.G."/>
            <person name="Rattei T."/>
            <person name="Myers G.S."/>
            <person name="Horn M."/>
        </authorList>
    </citation>
    <scope>NUCLEOTIDE SEQUENCE [LARGE SCALE GENOMIC DNA]</scope>
    <source>
        <strain evidence="2">UV7</strain>
    </source>
</reference>
<protein>
    <recommendedName>
        <fullName evidence="3">Tetratricopeptide repeat protein</fullName>
    </recommendedName>
</protein>
<dbReference type="STRING" id="765952.PUV_05720"/>
<organism evidence="1 2">
    <name type="scientific">Parachlamydia acanthamoebae (strain UV7)</name>
    <dbReference type="NCBI Taxonomy" id="765952"/>
    <lineage>
        <taxon>Bacteria</taxon>
        <taxon>Pseudomonadati</taxon>
        <taxon>Chlamydiota</taxon>
        <taxon>Chlamydiia</taxon>
        <taxon>Parachlamydiales</taxon>
        <taxon>Parachlamydiaceae</taxon>
        <taxon>Parachlamydia</taxon>
    </lineage>
</organism>
<dbReference type="eggNOG" id="COG0457">
    <property type="taxonomic scope" value="Bacteria"/>
</dbReference>
<dbReference type="SUPFAM" id="SSF48452">
    <property type="entry name" value="TPR-like"/>
    <property type="match status" value="1"/>
</dbReference>
<gene>
    <name evidence="1" type="ordered locus">PUV_05720</name>
</gene>
<dbReference type="EMBL" id="FR872580">
    <property type="protein sequence ID" value="CCB85522.1"/>
    <property type="molecule type" value="Genomic_DNA"/>
</dbReference>
<dbReference type="HOGENOM" id="CLU_882490_0_0_0"/>